<dbReference type="AlphaFoldDB" id="A0AAV8XZL1"/>
<evidence type="ECO:0000256" key="7">
    <source>
        <dbReference type="ARBA" id="ARBA00023054"/>
    </source>
</evidence>
<reference evidence="13" key="1">
    <citation type="journal article" date="2023" name="Insect Mol. Biol.">
        <title>Genome sequencing provides insights into the evolution of gene families encoding plant cell wall-degrading enzymes in longhorned beetles.</title>
        <authorList>
            <person name="Shin N.R."/>
            <person name="Okamura Y."/>
            <person name="Kirsch R."/>
            <person name="Pauchet Y."/>
        </authorList>
    </citation>
    <scope>NUCLEOTIDE SEQUENCE</scope>
    <source>
        <strain evidence="13">RBIC_L_NR</strain>
    </source>
</reference>
<dbReference type="GO" id="GO:0008017">
    <property type="term" value="F:microtubule binding"/>
    <property type="evidence" value="ECO:0007669"/>
    <property type="project" value="InterPro"/>
</dbReference>
<evidence type="ECO:0000256" key="4">
    <source>
        <dbReference type="ARBA" id="ARBA00022701"/>
    </source>
</evidence>
<dbReference type="GO" id="GO:0005634">
    <property type="term" value="C:nucleus"/>
    <property type="evidence" value="ECO:0007669"/>
    <property type="project" value="TreeGrafter"/>
</dbReference>
<keyword evidence="9" id="KW-0206">Cytoskeleton</keyword>
<keyword evidence="5 11" id="KW-0547">Nucleotide-binding</keyword>
<comment type="caution">
    <text evidence="10">Lacks conserved residue(s) required for the propagation of feature annotation.</text>
</comment>
<proteinExistence type="inferred from homology"/>
<dbReference type="GO" id="GO:0007018">
    <property type="term" value="P:microtubule-based movement"/>
    <property type="evidence" value="ECO:0007669"/>
    <property type="project" value="InterPro"/>
</dbReference>
<evidence type="ECO:0000256" key="2">
    <source>
        <dbReference type="ARBA" id="ARBA00022490"/>
    </source>
</evidence>
<evidence type="ECO:0000256" key="6">
    <source>
        <dbReference type="ARBA" id="ARBA00022840"/>
    </source>
</evidence>
<protein>
    <recommendedName>
        <fullName evidence="11">Kinesin-like protein</fullName>
    </recommendedName>
</protein>
<keyword evidence="3" id="KW-0597">Phosphoprotein</keyword>
<dbReference type="GO" id="GO:0008574">
    <property type="term" value="F:plus-end-directed microtubule motor activity"/>
    <property type="evidence" value="ECO:0007669"/>
    <property type="project" value="TreeGrafter"/>
</dbReference>
<dbReference type="GO" id="GO:0051231">
    <property type="term" value="P:spindle elongation"/>
    <property type="evidence" value="ECO:0007669"/>
    <property type="project" value="TreeGrafter"/>
</dbReference>
<keyword evidence="4 11" id="KW-0493">Microtubule</keyword>
<name>A0AAV8XZL1_9CUCU</name>
<dbReference type="InterPro" id="IPR001752">
    <property type="entry name" value="Kinesin_motor_dom"/>
</dbReference>
<dbReference type="PROSITE" id="PS00411">
    <property type="entry name" value="KINESIN_MOTOR_1"/>
    <property type="match status" value="1"/>
</dbReference>
<dbReference type="InterPro" id="IPR036961">
    <property type="entry name" value="Kinesin_motor_dom_sf"/>
</dbReference>
<dbReference type="InterPro" id="IPR027417">
    <property type="entry name" value="P-loop_NTPase"/>
</dbReference>
<accession>A0AAV8XZL1</accession>
<dbReference type="Gene3D" id="3.40.850.10">
    <property type="entry name" value="Kinesin motor domain"/>
    <property type="match status" value="1"/>
</dbReference>
<comment type="subcellular location">
    <subcellularLocation>
        <location evidence="1">Cytoplasm</location>
        <location evidence="1">Cytoskeleton</location>
        <location evidence="1">Spindle</location>
    </subcellularLocation>
</comment>
<evidence type="ECO:0000259" key="12">
    <source>
        <dbReference type="PROSITE" id="PS50067"/>
    </source>
</evidence>
<comment type="similarity">
    <text evidence="10 11">Belongs to the TRAFAC class myosin-kinesin ATPase superfamily. Kinesin family.</text>
</comment>
<dbReference type="PANTHER" id="PTHR47970">
    <property type="entry name" value="KINESIN-LIKE PROTEIN KIF11"/>
    <property type="match status" value="1"/>
</dbReference>
<dbReference type="SMART" id="SM00129">
    <property type="entry name" value="KISc"/>
    <property type="match status" value="1"/>
</dbReference>
<dbReference type="GO" id="GO:0005524">
    <property type="term" value="F:ATP binding"/>
    <property type="evidence" value="ECO:0007669"/>
    <property type="project" value="UniProtKB-KW"/>
</dbReference>
<dbReference type="PRINTS" id="PR00380">
    <property type="entry name" value="KINESINHEAVY"/>
</dbReference>
<evidence type="ECO:0000256" key="11">
    <source>
        <dbReference type="RuleBase" id="RU000394"/>
    </source>
</evidence>
<dbReference type="EMBL" id="JANEYF010002641">
    <property type="protein sequence ID" value="KAJ8943927.1"/>
    <property type="molecule type" value="Genomic_DNA"/>
</dbReference>
<evidence type="ECO:0000256" key="1">
    <source>
        <dbReference type="ARBA" id="ARBA00004186"/>
    </source>
</evidence>
<dbReference type="Proteomes" id="UP001162156">
    <property type="component" value="Unassembled WGS sequence"/>
</dbReference>
<keyword evidence="2" id="KW-0963">Cytoplasm</keyword>
<keyword evidence="14" id="KW-1185">Reference proteome</keyword>
<keyword evidence="8 11" id="KW-0505">Motor protein</keyword>
<dbReference type="GO" id="GO:0090307">
    <property type="term" value="P:mitotic spindle assembly"/>
    <property type="evidence" value="ECO:0007669"/>
    <property type="project" value="TreeGrafter"/>
</dbReference>
<evidence type="ECO:0000256" key="10">
    <source>
        <dbReference type="PROSITE-ProRule" id="PRU00283"/>
    </source>
</evidence>
<dbReference type="SUPFAM" id="SSF52540">
    <property type="entry name" value="P-loop containing nucleoside triphosphate hydrolases"/>
    <property type="match status" value="1"/>
</dbReference>
<evidence type="ECO:0000256" key="3">
    <source>
        <dbReference type="ARBA" id="ARBA00022553"/>
    </source>
</evidence>
<dbReference type="InterPro" id="IPR047149">
    <property type="entry name" value="KIF11-like"/>
</dbReference>
<dbReference type="GO" id="GO:0005876">
    <property type="term" value="C:spindle microtubule"/>
    <property type="evidence" value="ECO:0007669"/>
    <property type="project" value="TreeGrafter"/>
</dbReference>
<feature type="domain" description="Kinesin motor" evidence="12">
    <location>
        <begin position="76"/>
        <end position="335"/>
    </location>
</feature>
<keyword evidence="6 11" id="KW-0067">ATP-binding</keyword>
<dbReference type="PROSITE" id="PS50067">
    <property type="entry name" value="KINESIN_MOTOR_2"/>
    <property type="match status" value="1"/>
</dbReference>
<keyword evidence="7" id="KW-0175">Coiled coil</keyword>
<dbReference type="GO" id="GO:0072686">
    <property type="term" value="C:mitotic spindle"/>
    <property type="evidence" value="ECO:0007669"/>
    <property type="project" value="TreeGrafter"/>
</dbReference>
<dbReference type="InterPro" id="IPR019821">
    <property type="entry name" value="Kinesin_motor_CS"/>
</dbReference>
<comment type="caution">
    <text evidence="13">The sequence shown here is derived from an EMBL/GenBank/DDBJ whole genome shotgun (WGS) entry which is preliminary data.</text>
</comment>
<evidence type="ECO:0000256" key="8">
    <source>
        <dbReference type="ARBA" id="ARBA00023175"/>
    </source>
</evidence>
<evidence type="ECO:0000256" key="5">
    <source>
        <dbReference type="ARBA" id="ARBA00022741"/>
    </source>
</evidence>
<evidence type="ECO:0000313" key="13">
    <source>
        <dbReference type="EMBL" id="KAJ8943927.1"/>
    </source>
</evidence>
<gene>
    <name evidence="13" type="ORF">NQ314_009591</name>
</gene>
<evidence type="ECO:0000313" key="14">
    <source>
        <dbReference type="Proteomes" id="UP001162156"/>
    </source>
</evidence>
<dbReference type="Pfam" id="PF00225">
    <property type="entry name" value="Kinesin"/>
    <property type="match status" value="1"/>
</dbReference>
<organism evidence="13 14">
    <name type="scientific">Rhamnusium bicolor</name>
    <dbReference type="NCBI Taxonomy" id="1586634"/>
    <lineage>
        <taxon>Eukaryota</taxon>
        <taxon>Metazoa</taxon>
        <taxon>Ecdysozoa</taxon>
        <taxon>Arthropoda</taxon>
        <taxon>Hexapoda</taxon>
        <taxon>Insecta</taxon>
        <taxon>Pterygota</taxon>
        <taxon>Neoptera</taxon>
        <taxon>Endopterygota</taxon>
        <taxon>Coleoptera</taxon>
        <taxon>Polyphaga</taxon>
        <taxon>Cucujiformia</taxon>
        <taxon>Chrysomeloidea</taxon>
        <taxon>Cerambycidae</taxon>
        <taxon>Lepturinae</taxon>
        <taxon>Rhagiini</taxon>
        <taxon>Rhamnusium</taxon>
    </lineage>
</organism>
<dbReference type="PANTHER" id="PTHR47970:SF29">
    <property type="entry name" value="KINESIN FAMILY MEMBER 20B"/>
    <property type="match status" value="1"/>
</dbReference>
<evidence type="ECO:0000256" key="9">
    <source>
        <dbReference type="ARBA" id="ARBA00023212"/>
    </source>
</evidence>
<sequence>MLDIENIVLKNVSYLHARDPSILAWNRHGLDSVRVNLAKELLQDNSGKSTETQENIQVFLRIKDGVSSSENLLRRKTFTIVGTAEEPGLIPRALEYVFRTIPKLKEIPKVMPLANGEVKYLDEQMLGAEKLQRSTILNATHVDRSVHIRTYNIWVSFAEIYNESIYDLLKAPPPRGKQRPKLRLGNSKGCCYIKDLTSVHVTSGIEAYQILQYGLHNLNYAVTSINSHSSRSHCIFTIKLVQFSEVEDGIYISTFNFCDLAGSERVKKTLNVGDRLKESNNINTSLLVLDATPAAMVCFRQIGCGILTIDKTRLLYGCKMRGVEISKRMKIGNQA</sequence>